<dbReference type="Pfam" id="PF13520">
    <property type="entry name" value="AA_permease_2"/>
    <property type="match status" value="1"/>
</dbReference>
<comment type="subcellular location">
    <subcellularLocation>
        <location evidence="1">Membrane</location>
        <topology evidence="1">Multi-pass membrane protein</topology>
    </subcellularLocation>
</comment>
<feature type="transmembrane region" description="Helical" evidence="6">
    <location>
        <begin position="425"/>
        <end position="442"/>
    </location>
</feature>
<keyword evidence="8" id="KW-1185">Reference proteome</keyword>
<feature type="transmembrane region" description="Helical" evidence="6">
    <location>
        <begin position="256"/>
        <end position="278"/>
    </location>
</feature>
<keyword evidence="4 6" id="KW-1133">Transmembrane helix</keyword>
<feature type="transmembrane region" description="Helical" evidence="6">
    <location>
        <begin position="64"/>
        <end position="86"/>
    </location>
</feature>
<dbReference type="Gene3D" id="1.20.1740.10">
    <property type="entry name" value="Amino acid/polyamine transporter I"/>
    <property type="match status" value="1"/>
</dbReference>
<reference evidence="8" key="1">
    <citation type="journal article" date="2019" name="Int. J. Syst. Evol. Microbiol.">
        <title>The Global Catalogue of Microorganisms (GCM) 10K type strain sequencing project: providing services to taxonomists for standard genome sequencing and annotation.</title>
        <authorList>
            <consortium name="The Broad Institute Genomics Platform"/>
            <consortium name="The Broad Institute Genome Sequencing Center for Infectious Disease"/>
            <person name="Wu L."/>
            <person name="Ma J."/>
        </authorList>
    </citation>
    <scope>NUCLEOTIDE SEQUENCE [LARGE SCALE GENOMIC DNA]</scope>
    <source>
        <strain evidence="8">JCM 16924</strain>
    </source>
</reference>
<accession>A0ABP7QAW6</accession>
<feature type="transmembrane region" description="Helical" evidence="6">
    <location>
        <begin position="380"/>
        <end position="405"/>
    </location>
</feature>
<dbReference type="InterPro" id="IPR002293">
    <property type="entry name" value="AA/rel_permease1"/>
</dbReference>
<gene>
    <name evidence="7" type="ORF">GCM10022232_08840</name>
</gene>
<sequence length="486" mass="50888">MTPSAQTAALAGPPDPALDTEAAGGLKQQYNLRSAFALAFSDVSPIVGMYGVFALGVITAGPAFWWAFPVVLVGQLLVCGVFGELVSRWPLQGSVYQWARHLIGPRYGWFTNWAYMWGLTLALSALSFAGSGFLLGALGVTGFSRTEQALTALGVLLFGSAANMIGGRFLKALLYVSLTAELIATLGIGTVLLLAHRSHSFSILFSGEGTAHGSAWLTGPFLGAVAIAGWSFVGFESAGSIAEEVKESRRVLPKAMALALAAVGILVMYASLGILLAMPDIGDVLSGKDADPVATTLEAGLGSATGKALLIALVIGFAASLMAVQAAVSRAIWAGARDRALPGARFLGTLSGKERVPRGAIALTAVVAGSLLFISAEKIYALLLSFANAGFYLSYALPVLGAVYVRLRGTWEPGEWSLGRWGKPVTYAAAVWIVFESVNIAWPRAVNGVWYLDWGLLIMTGVLGVIGALVYWSVSRPGHMPSVTSK</sequence>
<evidence type="ECO:0000256" key="1">
    <source>
        <dbReference type="ARBA" id="ARBA00004141"/>
    </source>
</evidence>
<evidence type="ECO:0000313" key="7">
    <source>
        <dbReference type="EMBL" id="GAA3979107.1"/>
    </source>
</evidence>
<feature type="transmembrane region" description="Helical" evidence="6">
    <location>
        <begin position="149"/>
        <end position="166"/>
    </location>
</feature>
<dbReference type="EMBL" id="BAAAZX010000002">
    <property type="protein sequence ID" value="GAA3979107.1"/>
    <property type="molecule type" value="Genomic_DNA"/>
</dbReference>
<evidence type="ECO:0000313" key="8">
    <source>
        <dbReference type="Proteomes" id="UP001500456"/>
    </source>
</evidence>
<keyword evidence="3 6" id="KW-0812">Transmembrane</keyword>
<dbReference type="PANTHER" id="PTHR45649">
    <property type="entry name" value="AMINO-ACID PERMEASE BAT1"/>
    <property type="match status" value="1"/>
</dbReference>
<dbReference type="PANTHER" id="PTHR45649:SF26">
    <property type="entry name" value="OS04G0435100 PROTEIN"/>
    <property type="match status" value="1"/>
</dbReference>
<evidence type="ECO:0000256" key="2">
    <source>
        <dbReference type="ARBA" id="ARBA00022448"/>
    </source>
</evidence>
<proteinExistence type="predicted"/>
<dbReference type="RefSeq" id="WP_345561189.1">
    <property type="nucleotide sequence ID" value="NZ_BAAAZX010000002.1"/>
</dbReference>
<feature type="transmembrane region" description="Helical" evidence="6">
    <location>
        <begin position="215"/>
        <end position="235"/>
    </location>
</feature>
<protein>
    <submittedName>
        <fullName evidence="7">Amino acid permease</fullName>
    </submittedName>
</protein>
<feature type="transmembrane region" description="Helical" evidence="6">
    <location>
        <begin position="107"/>
        <end position="129"/>
    </location>
</feature>
<keyword evidence="2" id="KW-0813">Transport</keyword>
<evidence type="ECO:0000256" key="3">
    <source>
        <dbReference type="ARBA" id="ARBA00022692"/>
    </source>
</evidence>
<organism evidence="7 8">
    <name type="scientific">Streptomyces plumbiresistens</name>
    <dbReference type="NCBI Taxonomy" id="511811"/>
    <lineage>
        <taxon>Bacteria</taxon>
        <taxon>Bacillati</taxon>
        <taxon>Actinomycetota</taxon>
        <taxon>Actinomycetes</taxon>
        <taxon>Kitasatosporales</taxon>
        <taxon>Streptomycetaceae</taxon>
        <taxon>Streptomyces</taxon>
    </lineage>
</organism>
<evidence type="ECO:0000256" key="6">
    <source>
        <dbReference type="SAM" id="Phobius"/>
    </source>
</evidence>
<dbReference type="Proteomes" id="UP001500456">
    <property type="component" value="Unassembled WGS sequence"/>
</dbReference>
<evidence type="ECO:0000256" key="4">
    <source>
        <dbReference type="ARBA" id="ARBA00022989"/>
    </source>
</evidence>
<feature type="transmembrane region" description="Helical" evidence="6">
    <location>
        <begin position="173"/>
        <end position="195"/>
    </location>
</feature>
<name>A0ABP7QAW6_9ACTN</name>
<dbReference type="PIRSF" id="PIRSF006060">
    <property type="entry name" value="AA_transporter"/>
    <property type="match status" value="1"/>
</dbReference>
<feature type="transmembrane region" description="Helical" evidence="6">
    <location>
        <begin position="35"/>
        <end position="58"/>
    </location>
</feature>
<feature type="transmembrane region" description="Helical" evidence="6">
    <location>
        <begin position="454"/>
        <end position="474"/>
    </location>
</feature>
<feature type="transmembrane region" description="Helical" evidence="6">
    <location>
        <begin position="308"/>
        <end position="335"/>
    </location>
</feature>
<keyword evidence="5 6" id="KW-0472">Membrane</keyword>
<comment type="caution">
    <text evidence="7">The sequence shown here is derived from an EMBL/GenBank/DDBJ whole genome shotgun (WGS) entry which is preliminary data.</text>
</comment>
<evidence type="ECO:0000256" key="5">
    <source>
        <dbReference type="ARBA" id="ARBA00023136"/>
    </source>
</evidence>